<dbReference type="SMART" id="SM00406">
    <property type="entry name" value="IGv"/>
    <property type="match status" value="1"/>
</dbReference>
<evidence type="ECO:0000259" key="8">
    <source>
        <dbReference type="PROSITE" id="PS50835"/>
    </source>
</evidence>
<evidence type="ECO:0000256" key="2">
    <source>
        <dbReference type="ARBA" id="ARBA00022729"/>
    </source>
</evidence>
<name>A0A8C0IUG0_CHEAB</name>
<dbReference type="PANTHER" id="PTHR24100">
    <property type="entry name" value="BUTYROPHILIN"/>
    <property type="match status" value="1"/>
</dbReference>
<dbReference type="Ensembl" id="ENSCABT00000023813.1">
    <property type="protein sequence ID" value="ENSCABP00000021737.1"/>
    <property type="gene ID" value="ENSCABG00000016019.1"/>
</dbReference>
<feature type="region of interest" description="Disordered" evidence="7">
    <location>
        <begin position="283"/>
        <end position="303"/>
    </location>
</feature>
<dbReference type="InterPro" id="IPR036179">
    <property type="entry name" value="Ig-like_dom_sf"/>
</dbReference>
<dbReference type="GO" id="GO:0050852">
    <property type="term" value="P:T cell receptor signaling pathway"/>
    <property type="evidence" value="ECO:0007669"/>
    <property type="project" value="TreeGrafter"/>
</dbReference>
<comment type="subcellular location">
    <subcellularLocation>
        <location evidence="1">Membrane</location>
    </subcellularLocation>
</comment>
<keyword evidence="4" id="KW-1015">Disulfide bond</keyword>
<feature type="domain" description="Ig-like" evidence="8">
    <location>
        <begin position="159"/>
        <end position="241"/>
    </location>
</feature>
<dbReference type="Pfam" id="PF07686">
    <property type="entry name" value="V-set"/>
    <property type="match status" value="1"/>
</dbReference>
<accession>A0A8C0IUG0</accession>
<dbReference type="GO" id="GO:0001817">
    <property type="term" value="P:regulation of cytokine production"/>
    <property type="evidence" value="ECO:0007669"/>
    <property type="project" value="TreeGrafter"/>
</dbReference>
<dbReference type="InterPro" id="IPR050504">
    <property type="entry name" value="IgSF_BTN/MOG"/>
</dbReference>
<dbReference type="Gene3D" id="2.60.40.10">
    <property type="entry name" value="Immunoglobulins"/>
    <property type="match status" value="2"/>
</dbReference>
<dbReference type="InterPro" id="IPR053896">
    <property type="entry name" value="BTN3A2-like_Ig-C"/>
</dbReference>
<dbReference type="GO" id="GO:0009897">
    <property type="term" value="C:external side of plasma membrane"/>
    <property type="evidence" value="ECO:0007669"/>
    <property type="project" value="TreeGrafter"/>
</dbReference>
<dbReference type="Pfam" id="PF22705">
    <property type="entry name" value="C2-set_3"/>
    <property type="match status" value="1"/>
</dbReference>
<evidence type="ECO:0000313" key="10">
    <source>
        <dbReference type="Proteomes" id="UP000694404"/>
    </source>
</evidence>
<keyword evidence="10" id="KW-1185">Reference proteome</keyword>
<keyword evidence="5" id="KW-0325">Glycoprotein</keyword>
<dbReference type="FunFam" id="2.60.40.10:FF:000142">
    <property type="entry name" value="V-set domain-containing T-cell activation inhibitor 1"/>
    <property type="match status" value="1"/>
</dbReference>
<dbReference type="GO" id="GO:0005102">
    <property type="term" value="F:signaling receptor binding"/>
    <property type="evidence" value="ECO:0007669"/>
    <property type="project" value="TreeGrafter"/>
</dbReference>
<feature type="domain" description="Ig-like" evidence="8">
    <location>
        <begin position="57"/>
        <end position="150"/>
    </location>
</feature>
<feature type="region of interest" description="Disordered" evidence="7">
    <location>
        <begin position="1"/>
        <end position="22"/>
    </location>
</feature>
<reference evidence="9" key="1">
    <citation type="submission" date="2025-08" db="UniProtKB">
        <authorList>
            <consortium name="Ensembl"/>
        </authorList>
    </citation>
    <scope>IDENTIFICATION</scope>
</reference>
<dbReference type="SUPFAM" id="SSF48726">
    <property type="entry name" value="Immunoglobulin"/>
    <property type="match status" value="2"/>
</dbReference>
<dbReference type="InterPro" id="IPR007110">
    <property type="entry name" value="Ig-like_dom"/>
</dbReference>
<dbReference type="Proteomes" id="UP000694404">
    <property type="component" value="Unplaced"/>
</dbReference>
<dbReference type="InterPro" id="IPR013106">
    <property type="entry name" value="Ig_V-set"/>
</dbReference>
<dbReference type="InterPro" id="IPR013783">
    <property type="entry name" value="Ig-like_fold"/>
</dbReference>
<evidence type="ECO:0000256" key="6">
    <source>
        <dbReference type="ARBA" id="ARBA00023319"/>
    </source>
</evidence>
<dbReference type="AlphaFoldDB" id="A0A8C0IUG0"/>
<sequence>MGRSSTGVNRARSQLGSMGRSSIGVNGARSQLGLIGRSSIGVTTSAPDIVAQFQGDVTLSCLFPSQPGMNLQRLTLTWQKERVGAEALVAHSYYYGKEQLERQDQIYRNRTQMDPEGLARGNASLTLRGVRIQDEGIYLCHITSEQGKISVRRQVAVMGNVSSQVTLTCRAEGGYPEASVLWLDGARNNMTVESDTSLQRDPSGLCDVSSRILLPRTGCGNYTCLLESPRQPRIVRHLSISCSPGTWDGEGPSACAGSQLSGLLRPADHPACACHVWLFSPSSRGTRPSPPRSMVSWKKSPTY</sequence>
<dbReference type="SMART" id="SM00409">
    <property type="entry name" value="IG"/>
    <property type="match status" value="1"/>
</dbReference>
<reference evidence="9" key="2">
    <citation type="submission" date="2025-09" db="UniProtKB">
        <authorList>
            <consortium name="Ensembl"/>
        </authorList>
    </citation>
    <scope>IDENTIFICATION</scope>
</reference>
<keyword evidence="6" id="KW-0393">Immunoglobulin domain</keyword>
<evidence type="ECO:0000256" key="5">
    <source>
        <dbReference type="ARBA" id="ARBA00023180"/>
    </source>
</evidence>
<keyword evidence="3" id="KW-0472">Membrane</keyword>
<dbReference type="PROSITE" id="PS50835">
    <property type="entry name" value="IG_LIKE"/>
    <property type="match status" value="2"/>
</dbReference>
<dbReference type="OMA" id="IYLCHIT"/>
<dbReference type="GeneTree" id="ENSGT00940000154641"/>
<evidence type="ECO:0000256" key="7">
    <source>
        <dbReference type="SAM" id="MobiDB-lite"/>
    </source>
</evidence>
<dbReference type="InterPro" id="IPR003599">
    <property type="entry name" value="Ig_sub"/>
</dbReference>
<protein>
    <recommendedName>
        <fullName evidence="8">Ig-like domain-containing protein</fullName>
    </recommendedName>
</protein>
<evidence type="ECO:0000256" key="4">
    <source>
        <dbReference type="ARBA" id="ARBA00023157"/>
    </source>
</evidence>
<evidence type="ECO:0000256" key="3">
    <source>
        <dbReference type="ARBA" id="ARBA00023136"/>
    </source>
</evidence>
<organism evidence="9 10">
    <name type="scientific">Chelonoidis abingdonii</name>
    <name type="common">Abingdon island giant tortoise</name>
    <name type="synonym">Testudo abingdonii</name>
    <dbReference type="NCBI Taxonomy" id="106734"/>
    <lineage>
        <taxon>Eukaryota</taxon>
        <taxon>Metazoa</taxon>
        <taxon>Chordata</taxon>
        <taxon>Craniata</taxon>
        <taxon>Vertebrata</taxon>
        <taxon>Euteleostomi</taxon>
        <taxon>Archelosauria</taxon>
        <taxon>Testudinata</taxon>
        <taxon>Testudines</taxon>
        <taxon>Cryptodira</taxon>
        <taxon>Durocryptodira</taxon>
        <taxon>Testudinoidea</taxon>
        <taxon>Testudinidae</taxon>
        <taxon>Chelonoidis</taxon>
    </lineage>
</organism>
<evidence type="ECO:0000313" key="9">
    <source>
        <dbReference type="Ensembl" id="ENSCABP00000021737.1"/>
    </source>
</evidence>
<dbReference type="GO" id="GO:0050863">
    <property type="term" value="P:regulation of T cell activation"/>
    <property type="evidence" value="ECO:0007669"/>
    <property type="project" value="UniProtKB-ARBA"/>
</dbReference>
<proteinExistence type="predicted"/>
<dbReference type="GO" id="GO:1903037">
    <property type="term" value="P:regulation of leukocyte cell-cell adhesion"/>
    <property type="evidence" value="ECO:0007669"/>
    <property type="project" value="UniProtKB-ARBA"/>
</dbReference>
<evidence type="ECO:0000256" key="1">
    <source>
        <dbReference type="ARBA" id="ARBA00004370"/>
    </source>
</evidence>
<keyword evidence="2" id="KW-0732">Signal</keyword>